<evidence type="ECO:0000313" key="2">
    <source>
        <dbReference type="Proteomes" id="UP000187406"/>
    </source>
</evidence>
<protein>
    <submittedName>
        <fullName evidence="1">UBN2 domain-containing protein</fullName>
    </submittedName>
</protein>
<sequence>CIARREQSCIHLVGAKVIEARLEFQARIEAY</sequence>
<reference evidence="2" key="1">
    <citation type="submission" date="2016-04" db="EMBL/GenBank/DDBJ databases">
        <title>Cephalotus genome sequencing.</title>
        <authorList>
            <person name="Fukushima K."/>
            <person name="Hasebe M."/>
            <person name="Fang X."/>
        </authorList>
    </citation>
    <scope>NUCLEOTIDE SEQUENCE [LARGE SCALE GENOMIC DNA]</scope>
    <source>
        <strain evidence="2">cv. St1</strain>
    </source>
</reference>
<organism evidence="1 2">
    <name type="scientific">Cephalotus follicularis</name>
    <name type="common">Albany pitcher plant</name>
    <dbReference type="NCBI Taxonomy" id="3775"/>
    <lineage>
        <taxon>Eukaryota</taxon>
        <taxon>Viridiplantae</taxon>
        <taxon>Streptophyta</taxon>
        <taxon>Embryophyta</taxon>
        <taxon>Tracheophyta</taxon>
        <taxon>Spermatophyta</taxon>
        <taxon>Magnoliopsida</taxon>
        <taxon>eudicotyledons</taxon>
        <taxon>Gunneridae</taxon>
        <taxon>Pentapetalae</taxon>
        <taxon>rosids</taxon>
        <taxon>fabids</taxon>
        <taxon>Oxalidales</taxon>
        <taxon>Cephalotaceae</taxon>
        <taxon>Cephalotus</taxon>
    </lineage>
</organism>
<keyword evidence="2" id="KW-1185">Reference proteome</keyword>
<comment type="caution">
    <text evidence="1">The sequence shown here is derived from an EMBL/GenBank/DDBJ whole genome shotgun (WGS) entry which is preliminary data.</text>
</comment>
<feature type="non-terminal residue" evidence="1">
    <location>
        <position position="1"/>
    </location>
</feature>
<name>A0A1Q3AMQ3_CEPFO</name>
<accession>A0A1Q3AMQ3</accession>
<evidence type="ECO:0000313" key="1">
    <source>
        <dbReference type="EMBL" id="GAV57031.1"/>
    </source>
</evidence>
<dbReference type="Proteomes" id="UP000187406">
    <property type="component" value="Unassembled WGS sequence"/>
</dbReference>
<proteinExistence type="predicted"/>
<gene>
    <name evidence="1" type="ORF">CFOL_v3_00569</name>
</gene>
<dbReference type="AlphaFoldDB" id="A0A1Q3AMQ3"/>
<dbReference type="EMBL" id="BDDD01000012">
    <property type="protein sequence ID" value="GAV57031.1"/>
    <property type="molecule type" value="Genomic_DNA"/>
</dbReference>